<organism evidence="1 2">
    <name type="scientific">Rubrimonas cliftonensis</name>
    <dbReference type="NCBI Taxonomy" id="89524"/>
    <lineage>
        <taxon>Bacteria</taxon>
        <taxon>Pseudomonadati</taxon>
        <taxon>Pseudomonadota</taxon>
        <taxon>Alphaproteobacteria</taxon>
        <taxon>Rhodobacterales</taxon>
        <taxon>Paracoccaceae</taxon>
        <taxon>Rubrimonas</taxon>
    </lineage>
</organism>
<dbReference type="AlphaFoldDB" id="A0A1H4G838"/>
<evidence type="ECO:0000313" key="1">
    <source>
        <dbReference type="EMBL" id="SEB05759.1"/>
    </source>
</evidence>
<keyword evidence="2" id="KW-1185">Reference proteome</keyword>
<dbReference type="EMBL" id="FNQM01000042">
    <property type="protein sequence ID" value="SEB05759.1"/>
    <property type="molecule type" value="Genomic_DNA"/>
</dbReference>
<gene>
    <name evidence="1" type="ORF">SAMN05444370_1427</name>
</gene>
<protein>
    <submittedName>
        <fullName evidence="1">Uncharacterized protein</fullName>
    </submittedName>
</protein>
<reference evidence="1 2" key="1">
    <citation type="submission" date="2016-10" db="EMBL/GenBank/DDBJ databases">
        <authorList>
            <person name="de Groot N.N."/>
        </authorList>
    </citation>
    <scope>NUCLEOTIDE SEQUENCE [LARGE SCALE GENOMIC DNA]</scope>
    <source>
        <strain evidence="1 2">DSM 15345</strain>
    </source>
</reference>
<dbReference type="Proteomes" id="UP000198703">
    <property type="component" value="Unassembled WGS sequence"/>
</dbReference>
<evidence type="ECO:0000313" key="2">
    <source>
        <dbReference type="Proteomes" id="UP000198703"/>
    </source>
</evidence>
<accession>A0A1H4G838</accession>
<proteinExistence type="predicted"/>
<sequence length="56" mass="6347">MGLRPTVQEKPLVRLEAMSTAWRRLAHELVALDDHRPQAALANETIMEVTDHDEAL</sequence>
<name>A0A1H4G838_9RHOB</name>
<dbReference type="STRING" id="89524.SAMN05444370_1427"/>